<feature type="DNA-binding region" description="H-T-H motif" evidence="4">
    <location>
        <begin position="33"/>
        <end position="52"/>
    </location>
</feature>
<dbReference type="InterPro" id="IPR036271">
    <property type="entry name" value="Tet_transcr_reg_TetR-rel_C_sf"/>
</dbReference>
<keyword evidence="1" id="KW-0805">Transcription regulation</keyword>
<sequence length="192" mass="20858">MARTQAADFEQRQAAIVDRAARLFAGSGFRGTSIADIAAACETSKSLIYHYYPSKEDVLYAVMASHVDQLVDDVAAVRASTEGATGRLRLLLQKFMAHYVGAADRQKVLLNELANLPPERRRTIVAKQRGIVEAVRALLIEIDPMLAADRATAQTMLLFGAINWTHTWFDPAGALSADAIADMALEMVAKPG</sequence>
<dbReference type="InterPro" id="IPR001647">
    <property type="entry name" value="HTH_TetR"/>
</dbReference>
<dbReference type="PRINTS" id="PR00455">
    <property type="entry name" value="HTHTETR"/>
</dbReference>
<dbReference type="RefSeq" id="WP_140047916.1">
    <property type="nucleotide sequence ID" value="NZ_BAAAEV010000001.1"/>
</dbReference>
<dbReference type="Pfam" id="PF17932">
    <property type="entry name" value="TetR_C_24"/>
    <property type="match status" value="1"/>
</dbReference>
<organism evidence="6 7">
    <name type="scientific">Sphingomonas japonica</name>
    <dbReference type="NCBI Taxonomy" id="511662"/>
    <lineage>
        <taxon>Bacteria</taxon>
        <taxon>Pseudomonadati</taxon>
        <taxon>Pseudomonadota</taxon>
        <taxon>Alphaproteobacteria</taxon>
        <taxon>Sphingomonadales</taxon>
        <taxon>Sphingomonadaceae</taxon>
        <taxon>Sphingomonas</taxon>
    </lineage>
</organism>
<evidence type="ECO:0000313" key="6">
    <source>
        <dbReference type="EMBL" id="NIJ22694.1"/>
    </source>
</evidence>
<dbReference type="Gene3D" id="1.10.10.60">
    <property type="entry name" value="Homeodomain-like"/>
    <property type="match status" value="1"/>
</dbReference>
<dbReference type="PROSITE" id="PS50977">
    <property type="entry name" value="HTH_TETR_2"/>
    <property type="match status" value="1"/>
</dbReference>
<feature type="domain" description="HTH tetR-type" evidence="5">
    <location>
        <begin position="10"/>
        <end position="70"/>
    </location>
</feature>
<dbReference type="InterPro" id="IPR009057">
    <property type="entry name" value="Homeodomain-like_sf"/>
</dbReference>
<protein>
    <submittedName>
        <fullName evidence="6">AcrR family transcriptional regulator</fullName>
    </submittedName>
</protein>
<evidence type="ECO:0000256" key="3">
    <source>
        <dbReference type="ARBA" id="ARBA00023163"/>
    </source>
</evidence>
<dbReference type="PANTHER" id="PTHR30055">
    <property type="entry name" value="HTH-TYPE TRANSCRIPTIONAL REGULATOR RUTR"/>
    <property type="match status" value="1"/>
</dbReference>
<dbReference type="Gene3D" id="1.10.357.10">
    <property type="entry name" value="Tetracycline Repressor, domain 2"/>
    <property type="match status" value="1"/>
</dbReference>
<evidence type="ECO:0000313" key="7">
    <source>
        <dbReference type="Proteomes" id="UP000788153"/>
    </source>
</evidence>
<reference evidence="6 7" key="1">
    <citation type="submission" date="2020-03" db="EMBL/GenBank/DDBJ databases">
        <title>Genomic Encyclopedia of Type Strains, Phase IV (KMG-IV): sequencing the most valuable type-strain genomes for metagenomic binning, comparative biology and taxonomic classification.</title>
        <authorList>
            <person name="Goeker M."/>
        </authorList>
    </citation>
    <scope>NUCLEOTIDE SEQUENCE [LARGE SCALE GENOMIC DNA]</scope>
    <source>
        <strain evidence="6 7">DSM 22753</strain>
    </source>
</reference>
<keyword evidence="3" id="KW-0804">Transcription</keyword>
<evidence type="ECO:0000256" key="1">
    <source>
        <dbReference type="ARBA" id="ARBA00023015"/>
    </source>
</evidence>
<gene>
    <name evidence="6" type="ORF">FHT01_000236</name>
</gene>
<evidence type="ECO:0000259" key="5">
    <source>
        <dbReference type="PROSITE" id="PS50977"/>
    </source>
</evidence>
<dbReference type="Pfam" id="PF00440">
    <property type="entry name" value="TetR_N"/>
    <property type="match status" value="1"/>
</dbReference>
<accession>A0ABX0TWJ9</accession>
<proteinExistence type="predicted"/>
<dbReference type="InterPro" id="IPR050109">
    <property type="entry name" value="HTH-type_TetR-like_transc_reg"/>
</dbReference>
<comment type="caution">
    <text evidence="6">The sequence shown here is derived from an EMBL/GenBank/DDBJ whole genome shotgun (WGS) entry which is preliminary data.</text>
</comment>
<dbReference type="PANTHER" id="PTHR30055:SF240">
    <property type="entry name" value="HTH-TYPE TRANSCRIPTIONAL REGULATOR ACRR"/>
    <property type="match status" value="1"/>
</dbReference>
<dbReference type="Proteomes" id="UP000788153">
    <property type="component" value="Unassembled WGS sequence"/>
</dbReference>
<evidence type="ECO:0000256" key="4">
    <source>
        <dbReference type="PROSITE-ProRule" id="PRU00335"/>
    </source>
</evidence>
<dbReference type="SUPFAM" id="SSF48498">
    <property type="entry name" value="Tetracyclin repressor-like, C-terminal domain"/>
    <property type="match status" value="1"/>
</dbReference>
<dbReference type="SUPFAM" id="SSF46689">
    <property type="entry name" value="Homeodomain-like"/>
    <property type="match status" value="1"/>
</dbReference>
<evidence type="ECO:0000256" key="2">
    <source>
        <dbReference type="ARBA" id="ARBA00023125"/>
    </source>
</evidence>
<dbReference type="InterPro" id="IPR041490">
    <property type="entry name" value="KstR2_TetR_C"/>
</dbReference>
<dbReference type="EMBL" id="JAASQP010000001">
    <property type="protein sequence ID" value="NIJ22694.1"/>
    <property type="molecule type" value="Genomic_DNA"/>
</dbReference>
<keyword evidence="2 4" id="KW-0238">DNA-binding</keyword>
<name>A0ABX0TWJ9_9SPHN</name>
<keyword evidence="7" id="KW-1185">Reference proteome</keyword>